<accession>A0A9P6WRQ7</accession>
<reference evidence="1" key="1">
    <citation type="journal article" date="2020" name="Microb. Genom.">
        <title>Genetic diversity of clinical and environmental Mucorales isolates obtained from an investigation of mucormycosis cases among solid organ transplant recipients.</title>
        <authorList>
            <person name="Nguyen M.H."/>
            <person name="Kaul D."/>
            <person name="Muto C."/>
            <person name="Cheng S.J."/>
            <person name="Richter R.A."/>
            <person name="Bruno V.M."/>
            <person name="Liu G."/>
            <person name="Beyhan S."/>
            <person name="Sundermann A.J."/>
            <person name="Mounaud S."/>
            <person name="Pasculle A.W."/>
            <person name="Nierman W.C."/>
            <person name="Driscoll E."/>
            <person name="Cumbie R."/>
            <person name="Clancy C.J."/>
            <person name="Dupont C.L."/>
        </authorList>
    </citation>
    <scope>NUCLEOTIDE SEQUENCE</scope>
    <source>
        <strain evidence="1">GL11</strain>
    </source>
</reference>
<proteinExistence type="predicted"/>
<gene>
    <name evidence="1" type="ORF">G6F64_015337</name>
</gene>
<sequence length="69" mass="7541">MSSRPTEATNRLVEWIRQLRESSTMTSPVVELPSTVFWAMPQTASQAPTSLHEAASGMTTALSVRSMMA</sequence>
<name>A0A9P6WRQ7_RHIOR</name>
<protein>
    <submittedName>
        <fullName evidence="1">Uncharacterized protein</fullName>
    </submittedName>
</protein>
<dbReference type="Proteomes" id="UP000716291">
    <property type="component" value="Unassembled WGS sequence"/>
</dbReference>
<dbReference type="AlphaFoldDB" id="A0A9P6WRQ7"/>
<evidence type="ECO:0000313" key="2">
    <source>
        <dbReference type="Proteomes" id="UP000716291"/>
    </source>
</evidence>
<comment type="caution">
    <text evidence="1">The sequence shown here is derived from an EMBL/GenBank/DDBJ whole genome shotgun (WGS) entry which is preliminary data.</text>
</comment>
<organism evidence="1 2">
    <name type="scientific">Rhizopus oryzae</name>
    <name type="common">Mucormycosis agent</name>
    <name type="synonym">Rhizopus arrhizus var. delemar</name>
    <dbReference type="NCBI Taxonomy" id="64495"/>
    <lineage>
        <taxon>Eukaryota</taxon>
        <taxon>Fungi</taxon>
        <taxon>Fungi incertae sedis</taxon>
        <taxon>Mucoromycota</taxon>
        <taxon>Mucoromycotina</taxon>
        <taxon>Mucoromycetes</taxon>
        <taxon>Mucorales</taxon>
        <taxon>Mucorineae</taxon>
        <taxon>Rhizopodaceae</taxon>
        <taxon>Rhizopus</taxon>
    </lineage>
</organism>
<dbReference type="EMBL" id="JAANQT010012837">
    <property type="protein sequence ID" value="KAG1273523.1"/>
    <property type="molecule type" value="Genomic_DNA"/>
</dbReference>
<keyword evidence="2" id="KW-1185">Reference proteome</keyword>
<evidence type="ECO:0000313" key="1">
    <source>
        <dbReference type="EMBL" id="KAG1273523.1"/>
    </source>
</evidence>